<organism evidence="1">
    <name type="scientific">Myoviridae sp. ctByu2</name>
    <dbReference type="NCBI Taxonomy" id="2827668"/>
    <lineage>
        <taxon>Viruses</taxon>
        <taxon>Duplodnaviria</taxon>
        <taxon>Heunggongvirae</taxon>
        <taxon>Uroviricota</taxon>
        <taxon>Caudoviricetes</taxon>
    </lineage>
</organism>
<sequence>MTPPVFSTDADFRVSVLSYLKSANSIKKSTVLVATTKGYKGKLFSIIFQTVYSIKSEKAPLVTILKGSCFFIDSRNRLEVSCAMSSVPLSTCSFPTKDEYNAYLNIPVV</sequence>
<proteinExistence type="predicted"/>
<reference evidence="1" key="1">
    <citation type="journal article" date="2021" name="Proc. Natl. Acad. Sci. U.S.A.">
        <title>A Catalog of Tens of Thousands of Viruses from Human Metagenomes Reveals Hidden Associations with Chronic Diseases.</title>
        <authorList>
            <person name="Tisza M.J."/>
            <person name="Buck C.B."/>
        </authorList>
    </citation>
    <scope>NUCLEOTIDE SEQUENCE</scope>
    <source>
        <strain evidence="1">CtByu2</strain>
    </source>
</reference>
<protein>
    <submittedName>
        <fullName evidence="1">Uncharacterized protein</fullName>
    </submittedName>
</protein>
<dbReference type="EMBL" id="BK032557">
    <property type="protein sequence ID" value="DAF47718.1"/>
    <property type="molecule type" value="Genomic_DNA"/>
</dbReference>
<accession>A0A8S5S9V7</accession>
<evidence type="ECO:0000313" key="1">
    <source>
        <dbReference type="EMBL" id="DAF47718.1"/>
    </source>
</evidence>
<name>A0A8S5S9V7_9CAUD</name>